<gene>
    <name evidence="1" type="ORF">PTTT1_LOCUS23487</name>
</gene>
<protein>
    <submittedName>
        <fullName evidence="1">Uncharacterized protein</fullName>
    </submittedName>
</protein>
<dbReference type="Proteomes" id="UP000836788">
    <property type="component" value="Chromosome 19"/>
</dbReference>
<evidence type="ECO:0000313" key="1">
    <source>
        <dbReference type="EMBL" id="CAG9283646.1"/>
    </source>
</evidence>
<dbReference type="EMBL" id="OU594960">
    <property type="protein sequence ID" value="CAG9283646.1"/>
    <property type="molecule type" value="Genomic_DNA"/>
</dbReference>
<dbReference type="AlphaFoldDB" id="A0A8J9T613"/>
<name>A0A8J9T613_PHATR</name>
<reference evidence="1" key="1">
    <citation type="submission" date="2022-02" db="EMBL/GenBank/DDBJ databases">
        <authorList>
            <person name="Giguere J D."/>
        </authorList>
    </citation>
    <scope>NUCLEOTIDE SEQUENCE</scope>
    <source>
        <strain evidence="1">CCAP 1055/1</strain>
    </source>
</reference>
<organism evidence="1">
    <name type="scientific">Phaeodactylum tricornutum</name>
    <name type="common">Diatom</name>
    <dbReference type="NCBI Taxonomy" id="2850"/>
    <lineage>
        <taxon>Eukaryota</taxon>
        <taxon>Sar</taxon>
        <taxon>Stramenopiles</taxon>
        <taxon>Ochrophyta</taxon>
        <taxon>Bacillariophyta</taxon>
        <taxon>Bacillariophyceae</taxon>
        <taxon>Bacillariophycidae</taxon>
        <taxon>Naviculales</taxon>
        <taxon>Phaeodactylaceae</taxon>
        <taxon>Phaeodactylum</taxon>
    </lineage>
</organism>
<accession>A0A8J9T613</accession>
<sequence length="312" mass="34067">MNAQRETYTITTDSSTSMQRRPVVALVTAAALALALALALVQQNASSTTASTLRIRNRQDLGTLEPSASSRRRQLGKRLRYQNVARSALPNNTEEEQPSDSIKSIKTLEHSTEEPFQQNISTIDGVRGFLSSSIPLPLGENPGIRDDVKLPTVEKLVDLGYDIELPNGQDLQDLVSGSNFTIQDGLEAWFGAIDPPTNEELQDLIESIELPTKEELQDLVSSIDLPSTKDLQGFVADFDHSSSGDLEEVLNSSDLPSAKDVNDFIAGIDLPSDKEIIDFAENLDLPAKQKLQDFLAALVDLPRDVSIETVVP</sequence>
<proteinExistence type="predicted"/>